<dbReference type="RefSeq" id="WP_015057048.1">
    <property type="nucleotide sequence ID" value="NC_019018.1"/>
</dbReference>
<name>B6CLQ3_MYCMR</name>
<protein>
    <submittedName>
        <fullName evidence="2">Uncharacterized protein</fullName>
    </submittedName>
</protein>
<evidence type="ECO:0000256" key="1">
    <source>
        <dbReference type="SAM" id="MobiDB-lite"/>
    </source>
</evidence>
<geneLocation type="plasmid" evidence="2">
    <name>pMUM003</name>
</geneLocation>
<sequence>MSTQLKQLRAFLAAAGYPDPAAVTQERTIWAAVQHLTPTSRICSASSMRQAATVINPEILKAVQTVYSTDLGLPEEWTPAQRMEFLTAEADKISSMAASMAETLWEQAITAWTRSRNGQTPNHATKVALLGDARAQVVTRVLNSELYELIETEETDETDMSPPQSGQPIPHRNQVDWQQRWTNPIYQSDPTPDLKALIDRLWPASDFSAPFRIKAGYLLAARTEDGLKPPIHREDPETAHLAQMIYSDLRTDGLPER</sequence>
<organism evidence="2">
    <name type="scientific">Mycobacterium marinum DL240490</name>
    <dbReference type="NCBI Taxonomy" id="459420"/>
    <lineage>
        <taxon>Bacteria</taxon>
        <taxon>Bacillati</taxon>
        <taxon>Actinomycetota</taxon>
        <taxon>Actinomycetes</taxon>
        <taxon>Mycobacteriales</taxon>
        <taxon>Mycobacteriaceae</taxon>
        <taxon>Mycobacterium</taxon>
        <taxon>Mycobacterium ulcerans group</taxon>
    </lineage>
</organism>
<keyword evidence="2" id="KW-0614">Plasmid</keyword>
<feature type="region of interest" description="Disordered" evidence="1">
    <location>
        <begin position="152"/>
        <end position="171"/>
    </location>
</feature>
<gene>
    <name evidence="2" type="ORF">MUDP_065</name>
</gene>
<reference evidence="2" key="1">
    <citation type="journal article" date="2008" name="BMC Genomics">
        <title>Deciphering the genetic basis for polyketide variation among mycobacteria producing mycolactones.</title>
        <authorList>
            <person name="Pidot S.J."/>
            <person name="Hong H."/>
            <person name="Seemann T."/>
            <person name="Porter J.L."/>
            <person name="Yip M.J."/>
            <person name="Men A."/>
            <person name="Johnson M."/>
            <person name="Wilson P."/>
            <person name="Davies J.K."/>
            <person name="Leadlay P.F."/>
            <person name="Stinear T.P."/>
        </authorList>
    </citation>
    <scope>NUCLEOTIDE SEQUENCE [LARGE SCALE GENOMIC DNA]</scope>
    <source>
        <strain evidence="2">DL240490</strain>
        <plasmid evidence="2">pMUM003</plasmid>
    </source>
</reference>
<dbReference type="AlphaFoldDB" id="B6CLQ3"/>
<proteinExistence type="predicted"/>
<dbReference type="EMBL" id="EU271967">
    <property type="protein sequence ID" value="ACA50977.1"/>
    <property type="molecule type" value="Genomic_DNA"/>
</dbReference>
<accession>B6CLQ3</accession>
<evidence type="ECO:0000313" key="2">
    <source>
        <dbReference type="EMBL" id="ACA50977.1"/>
    </source>
</evidence>